<accession>A0AB39Q5Z4</accession>
<feature type="chain" id="PRO_5044221203" evidence="1">
    <location>
        <begin position="27"/>
        <end position="152"/>
    </location>
</feature>
<dbReference type="AlphaFoldDB" id="A0AB39Q5Z4"/>
<evidence type="ECO:0000259" key="2">
    <source>
        <dbReference type="Pfam" id="PF19816"/>
    </source>
</evidence>
<dbReference type="InterPro" id="IPR046266">
    <property type="entry name" value="DUF6299"/>
</dbReference>
<gene>
    <name evidence="3" type="ORF">AB5J49_36115</name>
</gene>
<dbReference type="EMBL" id="CP163439">
    <property type="protein sequence ID" value="XDQ38350.1"/>
    <property type="molecule type" value="Genomic_DNA"/>
</dbReference>
<feature type="domain" description="DUF6299" evidence="2">
    <location>
        <begin position="34"/>
        <end position="151"/>
    </location>
</feature>
<reference evidence="3" key="1">
    <citation type="submission" date="2024-07" db="EMBL/GenBank/DDBJ databases">
        <authorList>
            <person name="Yu S.T."/>
        </authorList>
    </citation>
    <scope>NUCLEOTIDE SEQUENCE</scope>
    <source>
        <strain evidence="3">R28</strain>
    </source>
</reference>
<proteinExistence type="predicted"/>
<evidence type="ECO:0000256" key="1">
    <source>
        <dbReference type="SAM" id="SignalP"/>
    </source>
</evidence>
<evidence type="ECO:0000313" key="3">
    <source>
        <dbReference type="EMBL" id="XDQ38350.1"/>
    </source>
</evidence>
<organism evidence="3">
    <name type="scientific">Streptomyces sp. R28</name>
    <dbReference type="NCBI Taxonomy" id="3238628"/>
    <lineage>
        <taxon>Bacteria</taxon>
        <taxon>Bacillati</taxon>
        <taxon>Actinomycetota</taxon>
        <taxon>Actinomycetes</taxon>
        <taxon>Kitasatosporales</taxon>
        <taxon>Streptomycetaceae</taxon>
        <taxon>Streptomyces</taxon>
    </lineage>
</organism>
<sequence>MSLRPALATAAGAVLLLLVAAPSAPADSAAAADPKETVTIDGTGRIASDGTVTLSGTYRCADASGPAFVSSTIGQQASGVRHGIGGTLAVCDGKKHSWQNMGRPQTGTASAPLEAGKAYVEATIVELHPVGGLPLPRFHAVQDKQDITLTKS</sequence>
<protein>
    <submittedName>
        <fullName evidence="3">DUF6299 family protein</fullName>
    </submittedName>
</protein>
<dbReference type="RefSeq" id="WP_369173048.1">
    <property type="nucleotide sequence ID" value="NZ_CP163439.1"/>
</dbReference>
<feature type="signal peptide" evidence="1">
    <location>
        <begin position="1"/>
        <end position="26"/>
    </location>
</feature>
<keyword evidence="1" id="KW-0732">Signal</keyword>
<dbReference type="Pfam" id="PF19816">
    <property type="entry name" value="DUF6299"/>
    <property type="match status" value="1"/>
</dbReference>
<name>A0AB39Q5Z4_9ACTN</name>